<dbReference type="PROSITE" id="PS51318">
    <property type="entry name" value="TAT"/>
    <property type="match status" value="1"/>
</dbReference>
<dbReference type="InterPro" id="IPR029052">
    <property type="entry name" value="Metallo-depent_PP-like"/>
</dbReference>
<comment type="caution">
    <text evidence="4">The sequence shown here is derived from an EMBL/GenBank/DDBJ whole genome shotgun (WGS) entry which is preliminary data.</text>
</comment>
<dbReference type="RefSeq" id="WP_179754096.1">
    <property type="nucleotide sequence ID" value="NZ_JACCBU010000001.1"/>
</dbReference>
<dbReference type="InterPro" id="IPR052900">
    <property type="entry name" value="Phospholipid_Metab_Enz"/>
</dbReference>
<dbReference type="AlphaFoldDB" id="A0A7Y9LDM1"/>
<feature type="domain" description="Phospholipase D N-terminal" evidence="3">
    <location>
        <begin position="45"/>
        <end position="140"/>
    </location>
</feature>
<evidence type="ECO:0000259" key="3">
    <source>
        <dbReference type="Pfam" id="PF16655"/>
    </source>
</evidence>
<accession>A0A7Y9LDM1</accession>
<dbReference type="InterPro" id="IPR008969">
    <property type="entry name" value="CarboxyPept-like_regulatory"/>
</dbReference>
<protein>
    <submittedName>
        <fullName evidence="4">Phosphodiesterase/alkaline phosphatase D-like protein</fullName>
    </submittedName>
</protein>
<proteinExistence type="predicted"/>
<dbReference type="InterPro" id="IPR006311">
    <property type="entry name" value="TAT_signal"/>
</dbReference>
<organism evidence="4 5">
    <name type="scientific">Microlunatus parietis</name>
    <dbReference type="NCBI Taxonomy" id="682979"/>
    <lineage>
        <taxon>Bacteria</taxon>
        <taxon>Bacillati</taxon>
        <taxon>Actinomycetota</taxon>
        <taxon>Actinomycetes</taxon>
        <taxon>Propionibacteriales</taxon>
        <taxon>Propionibacteriaceae</taxon>
        <taxon>Microlunatus</taxon>
    </lineage>
</organism>
<dbReference type="Pfam" id="PF09423">
    <property type="entry name" value="PhoD"/>
    <property type="match status" value="1"/>
</dbReference>
<evidence type="ECO:0000259" key="2">
    <source>
        <dbReference type="Pfam" id="PF09423"/>
    </source>
</evidence>
<gene>
    <name evidence="4" type="ORF">BKA15_004274</name>
</gene>
<dbReference type="CDD" id="cd07389">
    <property type="entry name" value="MPP_PhoD"/>
    <property type="match status" value="1"/>
</dbReference>
<dbReference type="Pfam" id="PF16655">
    <property type="entry name" value="PhoD_N"/>
    <property type="match status" value="1"/>
</dbReference>
<evidence type="ECO:0000313" key="4">
    <source>
        <dbReference type="EMBL" id="NYE72945.1"/>
    </source>
</evidence>
<evidence type="ECO:0000313" key="5">
    <source>
        <dbReference type="Proteomes" id="UP000569914"/>
    </source>
</evidence>
<name>A0A7Y9LDM1_9ACTN</name>
<dbReference type="Gene3D" id="2.60.40.380">
    <property type="entry name" value="Purple acid phosphatase-like, N-terminal"/>
    <property type="match status" value="1"/>
</dbReference>
<dbReference type="InterPro" id="IPR018946">
    <property type="entry name" value="PhoD-like_MPP"/>
</dbReference>
<dbReference type="EMBL" id="JACCBU010000001">
    <property type="protein sequence ID" value="NYE72945.1"/>
    <property type="molecule type" value="Genomic_DNA"/>
</dbReference>
<keyword evidence="5" id="KW-1185">Reference proteome</keyword>
<dbReference type="SUPFAM" id="SSF49464">
    <property type="entry name" value="Carboxypeptidase regulatory domain-like"/>
    <property type="match status" value="1"/>
</dbReference>
<dbReference type="Gene3D" id="3.60.21.70">
    <property type="entry name" value="PhoD-like phosphatase"/>
    <property type="match status" value="1"/>
</dbReference>
<feature type="domain" description="PhoD-like phosphatase metallophosphatase" evidence="2">
    <location>
        <begin position="153"/>
        <end position="468"/>
    </location>
</feature>
<dbReference type="InterPro" id="IPR032093">
    <property type="entry name" value="PhoD_N"/>
</dbReference>
<dbReference type="PANTHER" id="PTHR43606:SF2">
    <property type="entry name" value="ALKALINE PHOSPHATASE FAMILY PROTEIN (AFU_ORTHOLOGUE AFUA_5G03860)"/>
    <property type="match status" value="1"/>
</dbReference>
<sequence length="837" mass="90712">MIMNLLDRRRFLVLAGGAAATTVGAQTLWQEAASAATLDPAPFTLGVASADPDPSSVALWTRLANDPAAGGGMPDRVIPVRWEVSRDEGFTKIVKTGVAQARPERAHSVQVVVDGLRPNAWYWYRFTADGATSRVGRTRTLPLPQDRAEHLRFAFASCQAWAGGRYAAYRDLAEQDVDLVVHLGDYIYETAAGSLAEFRRLHALYKSSPDLRDAHARFPFVTVWDDHDVLNNWADDHQGSPDGTPWAQRQSNAFQAYYEHLPMRTAPQGPDWQVYRRFRWGRLAEFSVLDTRQYRSDQACGDGMNKPPCDEVYEEDRTMTGPEQERWLLDGLATSTARWNVIAQQTIFAKFDYDLGPGLSYNLDQWDGYPAARQRILDALRKHRPSNPVIIGGDWHSAWVNDVLADFDDPTSEVLASEFIATSISSGIGWDAAVRQGLPANPHVKLYEGGYRGYVLCDVTPDRWQADLRIVLAPGDGASPAYTLARFEVRDGEPGARQLGAADGIAGVIRSGSSGLINAEVLVRRPDGSTMIRTWTDANGRWHLFVPPGSYRLEAHAVGYGSAGREITVESGGTVDGDFTLAAISEPFAAAGRYLPGPNAEGTAKDLLIGNDSVAMTVAAQFADPQLPGATPGKPINLAGIGHLDQLDWINLGLVATSRPTGTEAWQRGLVRCDQVAADGTEAVITTSGVAAEAAGITVATRYAAATDPWISVETTLTNTGAAPVTLWVGDAVDHDGPGQRSGVPGHGTISTPYGSPAEYRPTGPWIGMTGSDRQTYGIVYQDSEFTAYGNGNWIMSLREITLAAGQDWTLRRRITALDSGAGTDPWTVLDWLGAAD</sequence>
<dbReference type="InterPro" id="IPR038607">
    <property type="entry name" value="PhoD-like_sf"/>
</dbReference>
<dbReference type="Pfam" id="PF13620">
    <property type="entry name" value="CarboxypepD_reg"/>
    <property type="match status" value="1"/>
</dbReference>
<feature type="region of interest" description="Disordered" evidence="1">
    <location>
        <begin position="738"/>
        <end position="761"/>
    </location>
</feature>
<evidence type="ECO:0000256" key="1">
    <source>
        <dbReference type="SAM" id="MobiDB-lite"/>
    </source>
</evidence>
<dbReference type="PANTHER" id="PTHR43606">
    <property type="entry name" value="PHOSPHATASE, PUTATIVE (AFU_ORTHOLOGUE AFUA_6G08710)-RELATED"/>
    <property type="match status" value="1"/>
</dbReference>
<dbReference type="SUPFAM" id="SSF56300">
    <property type="entry name" value="Metallo-dependent phosphatases"/>
    <property type="match status" value="1"/>
</dbReference>
<dbReference type="Proteomes" id="UP000569914">
    <property type="component" value="Unassembled WGS sequence"/>
</dbReference>
<reference evidence="4 5" key="1">
    <citation type="submission" date="2020-07" db="EMBL/GenBank/DDBJ databases">
        <title>Sequencing the genomes of 1000 actinobacteria strains.</title>
        <authorList>
            <person name="Klenk H.-P."/>
        </authorList>
    </citation>
    <scope>NUCLEOTIDE SEQUENCE [LARGE SCALE GENOMIC DNA]</scope>
    <source>
        <strain evidence="4 5">DSM 22083</strain>
    </source>
</reference>